<evidence type="ECO:0000313" key="5">
    <source>
        <dbReference type="Proteomes" id="UP000199400"/>
    </source>
</evidence>
<gene>
    <name evidence="4" type="ORF">SAMN02745121_05289</name>
</gene>
<dbReference type="Gene3D" id="2.40.50.100">
    <property type="match status" value="1"/>
</dbReference>
<dbReference type="Proteomes" id="UP000199400">
    <property type="component" value="Unassembled WGS sequence"/>
</dbReference>
<dbReference type="PANTHER" id="PTHR30469:SF15">
    <property type="entry name" value="HLYD FAMILY OF SECRETION PROTEINS"/>
    <property type="match status" value="1"/>
</dbReference>
<dbReference type="InterPro" id="IPR058792">
    <property type="entry name" value="Beta-barrel_RND_2"/>
</dbReference>
<dbReference type="NCBIfam" id="TIGR01730">
    <property type="entry name" value="RND_mfp"/>
    <property type="match status" value="1"/>
</dbReference>
<dbReference type="OrthoDB" id="5412426at2"/>
<evidence type="ECO:0000256" key="2">
    <source>
        <dbReference type="SAM" id="Coils"/>
    </source>
</evidence>
<keyword evidence="5" id="KW-1185">Reference proteome</keyword>
<dbReference type="Pfam" id="PF25954">
    <property type="entry name" value="Beta-barrel_RND_2"/>
    <property type="match status" value="1"/>
</dbReference>
<sequence>MTRAAGARRRWLAWAGAWGLALAFMSGCDRGEAADEGPRHRGELRPDEVPVAATMVAAEPMVGVLVPEAEVVLTAPEFARLERLDVQVGDHVREGEVVAALDVREERHELAAATAAWEASKAELERLELELQRAKETRADTEQLEGVVSGAELREHRYAERLAAARKRSASASLRQQRSTVEDAAAKIVEAELRAPFAGAIARRYVDAGATLELGRPVVQLISDARLVRFAVPEERSEALRLGAPVRVAFVAEGLTVTGEVTAIAPEIDAGTRLVFAEARLAPADGPLAALRVGTVGQVEFVAR</sequence>
<organism evidence="4 5">
    <name type="scientific">Nannocystis exedens</name>
    <dbReference type="NCBI Taxonomy" id="54"/>
    <lineage>
        <taxon>Bacteria</taxon>
        <taxon>Pseudomonadati</taxon>
        <taxon>Myxococcota</taxon>
        <taxon>Polyangia</taxon>
        <taxon>Nannocystales</taxon>
        <taxon>Nannocystaceae</taxon>
        <taxon>Nannocystis</taxon>
    </lineage>
</organism>
<dbReference type="GO" id="GO:0015562">
    <property type="term" value="F:efflux transmembrane transporter activity"/>
    <property type="evidence" value="ECO:0007669"/>
    <property type="project" value="TreeGrafter"/>
</dbReference>
<protein>
    <submittedName>
        <fullName evidence="4">RND family efflux transporter, MFP subunit</fullName>
    </submittedName>
</protein>
<dbReference type="PANTHER" id="PTHR30469">
    <property type="entry name" value="MULTIDRUG RESISTANCE PROTEIN MDTA"/>
    <property type="match status" value="1"/>
</dbReference>
<feature type="domain" description="CusB-like beta-barrel" evidence="3">
    <location>
        <begin position="229"/>
        <end position="300"/>
    </location>
</feature>
<keyword evidence="2" id="KW-0175">Coiled coil</keyword>
<dbReference type="InterPro" id="IPR006143">
    <property type="entry name" value="RND_pump_MFP"/>
</dbReference>
<feature type="coiled-coil region" evidence="2">
    <location>
        <begin position="110"/>
        <end position="144"/>
    </location>
</feature>
<evidence type="ECO:0000313" key="4">
    <source>
        <dbReference type="EMBL" id="SFE72413.1"/>
    </source>
</evidence>
<accession>A0A1I2CXC0</accession>
<dbReference type="Gene3D" id="1.10.287.470">
    <property type="entry name" value="Helix hairpin bin"/>
    <property type="match status" value="1"/>
</dbReference>
<reference evidence="5" key="1">
    <citation type="submission" date="2016-10" db="EMBL/GenBank/DDBJ databases">
        <authorList>
            <person name="Varghese N."/>
            <person name="Submissions S."/>
        </authorList>
    </citation>
    <scope>NUCLEOTIDE SEQUENCE [LARGE SCALE GENOMIC DNA]</scope>
    <source>
        <strain evidence="5">ATCC 25963</strain>
    </source>
</reference>
<dbReference type="PROSITE" id="PS51257">
    <property type="entry name" value="PROKAR_LIPOPROTEIN"/>
    <property type="match status" value="1"/>
</dbReference>
<dbReference type="Gene3D" id="2.40.30.170">
    <property type="match status" value="1"/>
</dbReference>
<evidence type="ECO:0000256" key="1">
    <source>
        <dbReference type="ARBA" id="ARBA00009477"/>
    </source>
</evidence>
<evidence type="ECO:0000259" key="3">
    <source>
        <dbReference type="Pfam" id="PF25954"/>
    </source>
</evidence>
<name>A0A1I2CXC0_9BACT</name>
<dbReference type="GO" id="GO:1990281">
    <property type="term" value="C:efflux pump complex"/>
    <property type="evidence" value="ECO:0007669"/>
    <property type="project" value="TreeGrafter"/>
</dbReference>
<dbReference type="EMBL" id="FOMX01000018">
    <property type="protein sequence ID" value="SFE72413.1"/>
    <property type="molecule type" value="Genomic_DNA"/>
</dbReference>
<dbReference type="AlphaFoldDB" id="A0A1I2CXC0"/>
<dbReference type="STRING" id="54.SAMN02745121_05289"/>
<dbReference type="SUPFAM" id="SSF111369">
    <property type="entry name" value="HlyD-like secretion proteins"/>
    <property type="match status" value="1"/>
</dbReference>
<comment type="similarity">
    <text evidence="1">Belongs to the membrane fusion protein (MFP) (TC 8.A.1) family.</text>
</comment>
<proteinExistence type="inferred from homology"/>